<dbReference type="Proteomes" id="UP001162992">
    <property type="component" value="Chromosome 3"/>
</dbReference>
<sequence length="104" mass="11886">MVAKMTKTMIASPLLKCMLLGALIASTCDARHLPRESSIIAEKNLKTPYEPLKLPRGMHVEDSDIVTEFDSDFDEQCQNERLVCSQDQPNRRLEDVDYIYEARP</sequence>
<comment type="caution">
    <text evidence="1">The sequence shown here is derived from an EMBL/GenBank/DDBJ whole genome shotgun (WGS) entry which is preliminary data.</text>
</comment>
<name>A0ACC2E723_DIPCM</name>
<evidence type="ECO:0000313" key="1">
    <source>
        <dbReference type="EMBL" id="KAJ7562305.1"/>
    </source>
</evidence>
<dbReference type="EMBL" id="CM055094">
    <property type="protein sequence ID" value="KAJ7562305.1"/>
    <property type="molecule type" value="Genomic_DNA"/>
</dbReference>
<protein>
    <submittedName>
        <fullName evidence="1">Uncharacterized protein</fullName>
    </submittedName>
</protein>
<organism evidence="1 2">
    <name type="scientific">Diphasiastrum complanatum</name>
    <name type="common">Issler's clubmoss</name>
    <name type="synonym">Lycopodium complanatum</name>
    <dbReference type="NCBI Taxonomy" id="34168"/>
    <lineage>
        <taxon>Eukaryota</taxon>
        <taxon>Viridiplantae</taxon>
        <taxon>Streptophyta</taxon>
        <taxon>Embryophyta</taxon>
        <taxon>Tracheophyta</taxon>
        <taxon>Lycopodiopsida</taxon>
        <taxon>Lycopodiales</taxon>
        <taxon>Lycopodiaceae</taxon>
        <taxon>Lycopodioideae</taxon>
        <taxon>Diphasiastrum</taxon>
    </lineage>
</organism>
<evidence type="ECO:0000313" key="2">
    <source>
        <dbReference type="Proteomes" id="UP001162992"/>
    </source>
</evidence>
<accession>A0ACC2E723</accession>
<keyword evidence="2" id="KW-1185">Reference proteome</keyword>
<gene>
    <name evidence="1" type="ORF">O6H91_03G063400</name>
</gene>
<reference evidence="2" key="1">
    <citation type="journal article" date="2024" name="Proc. Natl. Acad. Sci. U.S.A.">
        <title>Extraordinary preservation of gene collinearity over three hundred million years revealed in homosporous lycophytes.</title>
        <authorList>
            <person name="Li C."/>
            <person name="Wickell D."/>
            <person name="Kuo L.Y."/>
            <person name="Chen X."/>
            <person name="Nie B."/>
            <person name="Liao X."/>
            <person name="Peng D."/>
            <person name="Ji J."/>
            <person name="Jenkins J."/>
            <person name="Williams M."/>
            <person name="Shu S."/>
            <person name="Plott C."/>
            <person name="Barry K."/>
            <person name="Rajasekar S."/>
            <person name="Grimwood J."/>
            <person name="Han X."/>
            <person name="Sun S."/>
            <person name="Hou Z."/>
            <person name="He W."/>
            <person name="Dai G."/>
            <person name="Sun C."/>
            <person name="Schmutz J."/>
            <person name="Leebens-Mack J.H."/>
            <person name="Li F.W."/>
            <person name="Wang L."/>
        </authorList>
    </citation>
    <scope>NUCLEOTIDE SEQUENCE [LARGE SCALE GENOMIC DNA]</scope>
    <source>
        <strain evidence="2">cv. PW_Plant_1</strain>
    </source>
</reference>
<proteinExistence type="predicted"/>